<dbReference type="PANTHER" id="PTHR23001:SF3">
    <property type="entry name" value="EUKARYOTIC TRANSLATION INITIATION FACTOR 2 SUBUNIT 2"/>
    <property type="match status" value="1"/>
</dbReference>
<evidence type="ECO:0000256" key="5">
    <source>
        <dbReference type="ARBA" id="ARBA00042452"/>
    </source>
</evidence>
<evidence type="ECO:0000256" key="6">
    <source>
        <dbReference type="SAM" id="MobiDB-lite"/>
    </source>
</evidence>
<evidence type="ECO:0000313" key="9">
    <source>
        <dbReference type="Proteomes" id="UP000007875"/>
    </source>
</evidence>
<dbReference type="AlphaFoldDB" id="H2ZQS4"/>
<dbReference type="HOGENOM" id="CLU_026663_0_1_1"/>
<dbReference type="Gene3D" id="3.30.30.170">
    <property type="match status" value="1"/>
</dbReference>
<dbReference type="GO" id="GO:0003729">
    <property type="term" value="F:mRNA binding"/>
    <property type="evidence" value="ECO:0007669"/>
    <property type="project" value="TreeGrafter"/>
</dbReference>
<dbReference type="Proteomes" id="UP000007875">
    <property type="component" value="Unassembled WGS sequence"/>
</dbReference>
<feature type="compositionally biased region" description="Basic and acidic residues" evidence="6">
    <location>
        <begin position="25"/>
        <end position="34"/>
    </location>
</feature>
<keyword evidence="3" id="KW-0648">Protein biosynthesis</keyword>
<reference evidence="9" key="1">
    <citation type="submission" date="2003-08" db="EMBL/GenBank/DDBJ databases">
        <authorList>
            <person name="Birren B."/>
            <person name="Nusbaum C."/>
            <person name="Abebe A."/>
            <person name="Abouelleil A."/>
            <person name="Adekoya E."/>
            <person name="Ait-zahra M."/>
            <person name="Allen N."/>
            <person name="Allen T."/>
            <person name="An P."/>
            <person name="Anderson M."/>
            <person name="Anderson S."/>
            <person name="Arachchi H."/>
            <person name="Armbruster J."/>
            <person name="Bachantsang P."/>
            <person name="Baldwin J."/>
            <person name="Barry A."/>
            <person name="Bayul T."/>
            <person name="Blitshsteyn B."/>
            <person name="Bloom T."/>
            <person name="Blye J."/>
            <person name="Boguslavskiy L."/>
            <person name="Borowsky M."/>
            <person name="Boukhgalter B."/>
            <person name="Brunache A."/>
            <person name="Butler J."/>
            <person name="Calixte N."/>
            <person name="Calvo S."/>
            <person name="Camarata J."/>
            <person name="Campo K."/>
            <person name="Chang J."/>
            <person name="Cheshatsang Y."/>
            <person name="Citroen M."/>
            <person name="Collymore A."/>
            <person name="Considine T."/>
            <person name="Cook A."/>
            <person name="Cooke P."/>
            <person name="Corum B."/>
            <person name="Cuomo C."/>
            <person name="David R."/>
            <person name="Dawoe T."/>
            <person name="Degray S."/>
            <person name="Dodge S."/>
            <person name="Dooley K."/>
            <person name="Dorje P."/>
            <person name="Dorjee K."/>
            <person name="Dorris L."/>
            <person name="Duffey N."/>
            <person name="Dupes A."/>
            <person name="Elkins T."/>
            <person name="Engels R."/>
            <person name="Erickson J."/>
            <person name="Farina A."/>
            <person name="Faro S."/>
            <person name="Ferreira P."/>
            <person name="Fischer H."/>
            <person name="Fitzgerald M."/>
            <person name="Foley K."/>
            <person name="Gage D."/>
            <person name="Galagan J."/>
            <person name="Gearin G."/>
            <person name="Gnerre S."/>
            <person name="Gnirke A."/>
            <person name="Goyette A."/>
            <person name="Graham J."/>
            <person name="Grandbois E."/>
            <person name="Gyaltsen K."/>
            <person name="Hafez N."/>
            <person name="Hagopian D."/>
            <person name="Hagos B."/>
            <person name="Hall J."/>
            <person name="Hatcher B."/>
            <person name="Heller A."/>
            <person name="Higgins H."/>
            <person name="Honan T."/>
            <person name="Horn A."/>
            <person name="Houde N."/>
            <person name="Hughes L."/>
            <person name="Hulme W."/>
            <person name="Husby E."/>
            <person name="Iliev I."/>
            <person name="Jaffe D."/>
            <person name="Jones C."/>
            <person name="Kamal M."/>
            <person name="Kamat A."/>
            <person name="Kamvysselis M."/>
            <person name="Karlsson E."/>
            <person name="Kells C."/>
            <person name="Kieu A."/>
            <person name="Kisner P."/>
            <person name="Kodira C."/>
            <person name="Kulbokas E."/>
            <person name="Labutti K."/>
            <person name="Lama D."/>
            <person name="Landers T."/>
            <person name="Leger J."/>
            <person name="Levine S."/>
            <person name="Lewis D."/>
            <person name="Lewis T."/>
            <person name="Lindblad-toh K."/>
            <person name="Liu X."/>
            <person name="Lokyitsang T."/>
            <person name="Lokyitsang Y."/>
            <person name="Lucien O."/>
            <person name="Lui A."/>
            <person name="Ma L.J."/>
            <person name="Mabbitt R."/>
            <person name="Macdonald J."/>
            <person name="Maclean C."/>
            <person name="Major J."/>
            <person name="Manning J."/>
            <person name="Marabella R."/>
            <person name="Maru K."/>
            <person name="Matthews C."/>
            <person name="Mauceli E."/>
            <person name="Mccarthy M."/>
            <person name="Mcdonough S."/>
            <person name="Mcghee T."/>
            <person name="Meldrim J."/>
            <person name="Meneus L."/>
            <person name="Mesirov J."/>
            <person name="Mihalev A."/>
            <person name="Mihova T."/>
            <person name="Mikkelsen T."/>
            <person name="Mlenga V."/>
            <person name="Moru K."/>
            <person name="Mozes J."/>
            <person name="Mulrain L."/>
            <person name="Munson G."/>
            <person name="Naylor J."/>
            <person name="Newes C."/>
            <person name="Nguyen C."/>
            <person name="Nguyen N."/>
            <person name="Nguyen T."/>
            <person name="Nicol R."/>
            <person name="Nielsen C."/>
            <person name="Nizzari M."/>
            <person name="Norbu C."/>
            <person name="Norbu N."/>
            <person name="O'donnell P."/>
            <person name="Okoawo O."/>
            <person name="O'leary S."/>
            <person name="Omotosho B."/>
            <person name="O'neill K."/>
            <person name="Osman S."/>
            <person name="Parker S."/>
            <person name="Perrin D."/>
            <person name="Phunkhang P."/>
            <person name="Piqani B."/>
            <person name="Purcell S."/>
            <person name="Rachupka T."/>
            <person name="Ramasamy U."/>
            <person name="Rameau R."/>
            <person name="Ray V."/>
            <person name="Raymond C."/>
            <person name="Retta R."/>
            <person name="Richardson S."/>
            <person name="Rise C."/>
            <person name="Rodriguez J."/>
            <person name="Rogers J."/>
            <person name="Rogov P."/>
            <person name="Rutman M."/>
            <person name="Schupbach R."/>
            <person name="Seaman C."/>
            <person name="Settipalli S."/>
            <person name="Sharpe T."/>
            <person name="Sheridan J."/>
            <person name="Sherpa N."/>
            <person name="Shi J."/>
            <person name="Smirnov S."/>
            <person name="Smith C."/>
            <person name="Sougnez C."/>
            <person name="Spencer B."/>
            <person name="Stalker J."/>
            <person name="Stange-thomann N."/>
            <person name="Stavropoulos S."/>
            <person name="Stetson K."/>
            <person name="Stone C."/>
            <person name="Stone S."/>
            <person name="Stubbs M."/>
            <person name="Talamas J."/>
            <person name="Tchuinga P."/>
            <person name="Tenzing P."/>
            <person name="Tesfaye S."/>
            <person name="Theodore J."/>
            <person name="Thoulutsang Y."/>
            <person name="Topham K."/>
            <person name="Towey S."/>
            <person name="Tsamla T."/>
            <person name="Tsomo N."/>
            <person name="Vallee D."/>
            <person name="Vassiliev H."/>
            <person name="Venkataraman V."/>
            <person name="Vinson J."/>
            <person name="Vo A."/>
            <person name="Wade C."/>
            <person name="Wang S."/>
            <person name="Wangchuk T."/>
            <person name="Wangdi T."/>
            <person name="Whittaker C."/>
            <person name="Wilkinson J."/>
            <person name="Wu Y."/>
            <person name="Wyman D."/>
            <person name="Yadav S."/>
            <person name="Yang S."/>
            <person name="Yang X."/>
            <person name="Yeager S."/>
            <person name="Yee E."/>
            <person name="Young G."/>
            <person name="Zainoun J."/>
            <person name="Zembeck L."/>
            <person name="Zimmer A."/>
            <person name="Zody M."/>
            <person name="Lander E."/>
        </authorList>
    </citation>
    <scope>NUCLEOTIDE SEQUENCE [LARGE SCALE GENOMIC DNA]</scope>
</reference>
<dbReference type="FunFam" id="3.30.30.170:FF:000001">
    <property type="entry name" value="Eukaryotic translation initiation factor 2 subunit"/>
    <property type="match status" value="1"/>
</dbReference>
<keyword evidence="9" id="KW-1185">Reference proteome</keyword>
<keyword evidence="2" id="KW-0396">Initiation factor</keyword>
<dbReference type="InParanoid" id="H2ZQS4"/>
<evidence type="ECO:0000259" key="7">
    <source>
        <dbReference type="SMART" id="SM00653"/>
    </source>
</evidence>
<evidence type="ECO:0000256" key="2">
    <source>
        <dbReference type="ARBA" id="ARBA00022540"/>
    </source>
</evidence>
<dbReference type="InterPro" id="IPR002735">
    <property type="entry name" value="Transl_init_fac_IF2/IF5_dom"/>
</dbReference>
<name>H2ZQS4_CIOSA</name>
<dbReference type="GO" id="GO:0003743">
    <property type="term" value="F:translation initiation factor activity"/>
    <property type="evidence" value="ECO:0007669"/>
    <property type="project" value="UniProtKB-KW"/>
</dbReference>
<dbReference type="InterPro" id="IPR016190">
    <property type="entry name" value="Transl_init_fac_IF2/IF5_Zn-bd"/>
</dbReference>
<feature type="region of interest" description="Disordered" evidence="6">
    <location>
        <begin position="18"/>
        <end position="40"/>
    </location>
</feature>
<dbReference type="STRING" id="51511.ENSCSAVP00000019940"/>
<dbReference type="SUPFAM" id="SSF100966">
    <property type="entry name" value="Translation initiation factor 2 beta, aIF2beta, N-terminal domain"/>
    <property type="match status" value="1"/>
</dbReference>
<reference evidence="8" key="3">
    <citation type="submission" date="2025-09" db="UniProtKB">
        <authorList>
            <consortium name="Ensembl"/>
        </authorList>
    </citation>
    <scope>IDENTIFICATION</scope>
</reference>
<dbReference type="GeneTree" id="ENSGT00390000001804"/>
<dbReference type="InterPro" id="IPR045196">
    <property type="entry name" value="IF2/IF5"/>
</dbReference>
<dbReference type="InterPro" id="IPR016189">
    <property type="entry name" value="Transl_init_fac_IF2/IF5_N"/>
</dbReference>
<dbReference type="GO" id="GO:0005850">
    <property type="term" value="C:eukaryotic translation initiation factor 2 complex"/>
    <property type="evidence" value="ECO:0007669"/>
    <property type="project" value="TreeGrafter"/>
</dbReference>
<protein>
    <recommendedName>
        <fullName evidence="4">Eukaryotic translation initiation factor 2 subunit 2</fullName>
    </recommendedName>
    <alternativeName>
        <fullName evidence="5">Eukaryotic translation initiation factor 2 subunit beta</fullName>
    </alternativeName>
</protein>
<feature type="domain" description="Translation initiation factor IF2/IF5" evidence="7">
    <location>
        <begin position="189"/>
        <end position="298"/>
    </location>
</feature>
<evidence type="ECO:0000256" key="3">
    <source>
        <dbReference type="ARBA" id="ARBA00022917"/>
    </source>
</evidence>
<dbReference type="SMART" id="SM00653">
    <property type="entry name" value="eIF2B_5"/>
    <property type="match status" value="1"/>
</dbReference>
<organism evidence="8 9">
    <name type="scientific">Ciona savignyi</name>
    <name type="common">Pacific transparent sea squirt</name>
    <dbReference type="NCBI Taxonomy" id="51511"/>
    <lineage>
        <taxon>Eukaryota</taxon>
        <taxon>Metazoa</taxon>
        <taxon>Chordata</taxon>
        <taxon>Tunicata</taxon>
        <taxon>Ascidiacea</taxon>
        <taxon>Phlebobranchia</taxon>
        <taxon>Cionidae</taxon>
        <taxon>Ciona</taxon>
    </lineage>
</organism>
<evidence type="ECO:0000256" key="1">
    <source>
        <dbReference type="ARBA" id="ARBA00010397"/>
    </source>
</evidence>
<accession>H2ZQS4</accession>
<reference evidence="8" key="2">
    <citation type="submission" date="2025-08" db="UniProtKB">
        <authorList>
            <consortium name="Ensembl"/>
        </authorList>
    </citation>
    <scope>IDENTIFICATION</scope>
</reference>
<dbReference type="OMA" id="PQCARVG"/>
<dbReference type="PANTHER" id="PTHR23001">
    <property type="entry name" value="EUKARYOTIC TRANSLATION INITIATION FACTOR"/>
    <property type="match status" value="1"/>
</dbReference>
<proteinExistence type="inferred from homology"/>
<comment type="similarity">
    <text evidence="1">Belongs to the eIF-2-beta/eIF-5 family.</text>
</comment>
<dbReference type="GO" id="GO:0031369">
    <property type="term" value="F:translation initiation factor binding"/>
    <property type="evidence" value="ECO:0007669"/>
    <property type="project" value="TreeGrafter"/>
</dbReference>
<evidence type="ECO:0000313" key="8">
    <source>
        <dbReference type="Ensembl" id="ENSCSAVP00000019940.1"/>
    </source>
</evidence>
<dbReference type="eggNOG" id="KOG2768">
    <property type="taxonomic scope" value="Eukaryota"/>
</dbReference>
<sequence>MSVKEDLDFTKKKKVTLDLGEEDTTTTKEAKPVVEESDELDLSKLKKRKKKKTAFVLADSENVPLKEPETNTNADEPEEELVLTKKKKSKSKILNLDNEENGDTNELEELELTGKKKKKHKVLPDDPDKKVSFVDQEDLDISMEAIDGQADVAVKTWSGSDRDYTYDELLTRVFDIMRQKNPEMVAGEKKRFIMKPPQCARVGTKKTSFLNFSEICQTLRRQPKHILAFILAELGTSGSVDGNNQLIIKGRFQQKQLESVLRRYIREYVTCHTCRSPDTILERDVRLYFLRCNVCQSRCSVAAIKSGFQAVTGKQCPYSRQGYVLMLVPLL</sequence>
<feature type="region of interest" description="Disordered" evidence="6">
    <location>
        <begin position="62"/>
        <end position="84"/>
    </location>
</feature>
<dbReference type="SUPFAM" id="SSF75689">
    <property type="entry name" value="Zinc-binding domain of translation initiation factor 2 beta"/>
    <property type="match status" value="1"/>
</dbReference>
<dbReference type="Pfam" id="PF01873">
    <property type="entry name" value="eIF-5_eIF-2B"/>
    <property type="match status" value="1"/>
</dbReference>
<dbReference type="Ensembl" id="ENSCSAVT00000020154.1">
    <property type="protein sequence ID" value="ENSCSAVP00000019940.1"/>
    <property type="gene ID" value="ENSCSAVG00000011706.1"/>
</dbReference>
<dbReference type="GO" id="GO:0001731">
    <property type="term" value="P:formation of translation preinitiation complex"/>
    <property type="evidence" value="ECO:0007669"/>
    <property type="project" value="TreeGrafter"/>
</dbReference>
<evidence type="ECO:0000256" key="4">
    <source>
        <dbReference type="ARBA" id="ARBA00040874"/>
    </source>
</evidence>